<dbReference type="Proteomes" id="UP000327468">
    <property type="component" value="Chromosome 16"/>
</dbReference>
<proteinExistence type="predicted"/>
<reference evidence="1 2" key="1">
    <citation type="submission" date="2019-06" db="EMBL/GenBank/DDBJ databases">
        <title>A chromosome-scale genome assembly of the striped catfish, Pangasianodon hypophthalmus.</title>
        <authorList>
            <person name="Wen M."/>
            <person name="Zahm M."/>
            <person name="Roques C."/>
            <person name="Cabau C."/>
            <person name="Klopp C."/>
            <person name="Donnadieu C."/>
            <person name="Jouanno E."/>
            <person name="Avarre J.-C."/>
            <person name="Campet M."/>
            <person name="Ha T.T.T."/>
            <person name="Dugue R."/>
            <person name="Lampietro C."/>
            <person name="Louis A."/>
            <person name="Herpin A."/>
            <person name="Echchiki A."/>
            <person name="Berthelot C."/>
            <person name="Parey E."/>
            <person name="Roest-Crollius H."/>
            <person name="Braasch I."/>
            <person name="Postlethwait J."/>
            <person name="Bobe J."/>
            <person name="Montfort J."/>
            <person name="Bouchez O."/>
            <person name="Begum T."/>
            <person name="Schartl M."/>
            <person name="Guiguen Y."/>
        </authorList>
    </citation>
    <scope>NUCLEOTIDE SEQUENCE [LARGE SCALE GENOMIC DNA]</scope>
    <source>
        <strain evidence="1 2">Indonesia</strain>
        <tissue evidence="1">Blood</tissue>
    </source>
</reference>
<name>A0A5N5LUB9_PANHP</name>
<organism evidence="1 2">
    <name type="scientific">Pangasianodon hypophthalmus</name>
    <name type="common">Striped catfish</name>
    <name type="synonym">Helicophagus hypophthalmus</name>
    <dbReference type="NCBI Taxonomy" id="310915"/>
    <lineage>
        <taxon>Eukaryota</taxon>
        <taxon>Metazoa</taxon>
        <taxon>Chordata</taxon>
        <taxon>Craniata</taxon>
        <taxon>Vertebrata</taxon>
        <taxon>Euteleostomi</taxon>
        <taxon>Actinopterygii</taxon>
        <taxon>Neopterygii</taxon>
        <taxon>Teleostei</taxon>
        <taxon>Ostariophysi</taxon>
        <taxon>Siluriformes</taxon>
        <taxon>Pangasiidae</taxon>
        <taxon>Pangasianodon</taxon>
    </lineage>
</organism>
<accession>A0A5N5LUB9</accession>
<evidence type="ECO:0000313" key="1">
    <source>
        <dbReference type="EMBL" id="KAB5546465.1"/>
    </source>
</evidence>
<dbReference type="EMBL" id="VFJC01000017">
    <property type="protein sequence ID" value="KAB5546465.1"/>
    <property type="molecule type" value="Genomic_DNA"/>
</dbReference>
<protein>
    <submittedName>
        <fullName evidence="1">Uncharacterized protein</fullName>
    </submittedName>
</protein>
<comment type="caution">
    <text evidence="1">The sequence shown here is derived from an EMBL/GenBank/DDBJ whole genome shotgun (WGS) entry which is preliminary data.</text>
</comment>
<keyword evidence="2" id="KW-1185">Reference proteome</keyword>
<dbReference type="AlphaFoldDB" id="A0A5N5LUB9"/>
<sequence length="111" mass="12781">MLLLDRSCGRTLWTRAGVGTGLRGKKIKCWTHPNRQQQQSFQMCRTLLGVVITQRVRHRAGRKSHSDPVTHSISLKLVIDFSPTRVCLPVFHGTEWNRLRETHTCTLLLHI</sequence>
<gene>
    <name evidence="1" type="ORF">PHYPO_G00072350</name>
</gene>
<evidence type="ECO:0000313" key="2">
    <source>
        <dbReference type="Proteomes" id="UP000327468"/>
    </source>
</evidence>